<evidence type="ECO:0000256" key="1">
    <source>
        <dbReference type="SAM" id="MobiDB-lite"/>
    </source>
</evidence>
<reference evidence="3" key="1">
    <citation type="submission" date="2021-02" db="EMBL/GenBank/DDBJ databases">
        <title>Genome sequence Cadophora malorum strain M34.</title>
        <authorList>
            <person name="Stefanovic E."/>
            <person name="Vu D."/>
            <person name="Scully C."/>
            <person name="Dijksterhuis J."/>
            <person name="Roader J."/>
            <person name="Houbraken J."/>
        </authorList>
    </citation>
    <scope>NUCLEOTIDE SEQUENCE</scope>
    <source>
        <strain evidence="3">M34</strain>
    </source>
</reference>
<protein>
    <submittedName>
        <fullName evidence="3">Uncharacterized protein</fullName>
    </submittedName>
</protein>
<dbReference type="Proteomes" id="UP000664132">
    <property type="component" value="Unassembled WGS sequence"/>
</dbReference>
<comment type="caution">
    <text evidence="3">The sequence shown here is derived from an EMBL/GenBank/DDBJ whole genome shotgun (WGS) entry which is preliminary data.</text>
</comment>
<accession>A0A8H7TIB0</accession>
<dbReference type="OrthoDB" id="3555098at2759"/>
<feature type="compositionally biased region" description="Low complexity" evidence="1">
    <location>
        <begin position="263"/>
        <end position="281"/>
    </location>
</feature>
<keyword evidence="2" id="KW-0732">Signal</keyword>
<gene>
    <name evidence="3" type="ORF">IFR04_006786</name>
</gene>
<keyword evidence="4" id="KW-1185">Reference proteome</keyword>
<evidence type="ECO:0000256" key="2">
    <source>
        <dbReference type="SAM" id="SignalP"/>
    </source>
</evidence>
<name>A0A8H7TIB0_9HELO</name>
<feature type="signal peptide" evidence="2">
    <location>
        <begin position="1"/>
        <end position="17"/>
    </location>
</feature>
<proteinExistence type="predicted"/>
<feature type="chain" id="PRO_5034432477" evidence="2">
    <location>
        <begin position="18"/>
        <end position="312"/>
    </location>
</feature>
<evidence type="ECO:0000313" key="4">
    <source>
        <dbReference type="Proteomes" id="UP000664132"/>
    </source>
</evidence>
<organism evidence="3 4">
    <name type="scientific">Cadophora malorum</name>
    <dbReference type="NCBI Taxonomy" id="108018"/>
    <lineage>
        <taxon>Eukaryota</taxon>
        <taxon>Fungi</taxon>
        <taxon>Dikarya</taxon>
        <taxon>Ascomycota</taxon>
        <taxon>Pezizomycotina</taxon>
        <taxon>Leotiomycetes</taxon>
        <taxon>Helotiales</taxon>
        <taxon>Ploettnerulaceae</taxon>
        <taxon>Cadophora</taxon>
    </lineage>
</organism>
<evidence type="ECO:0000313" key="3">
    <source>
        <dbReference type="EMBL" id="KAG4420127.1"/>
    </source>
</evidence>
<dbReference type="AlphaFoldDB" id="A0A8H7TIB0"/>
<feature type="region of interest" description="Disordered" evidence="1">
    <location>
        <begin position="259"/>
        <end position="287"/>
    </location>
</feature>
<dbReference type="EMBL" id="JAFJYH010000091">
    <property type="protein sequence ID" value="KAG4420127.1"/>
    <property type="molecule type" value="Genomic_DNA"/>
</dbReference>
<sequence length="312" mass="32954">MKSKLTTTLLAFGVAQAADVGTYNYTQLPNISSSYISQFNATANATSPYKIDSIIYDSPFNLTFSHPEYTLTLAISEHATPNPSDTSITESLIFITPPADDGLSTGNTSAVLERYSCVVVFKRVTDAATRRGENEDGGCFPTLGESCIDALHAQVSDATKTDGAVACGSLITEIPRECEGAIAGTQSDVLDFDLNPASNSSNSIPLLLTTSEPHMTVNESYFDEASHRIWPVLVYQKVTSGDPDIIQAASSTQIKCLRDKTAENSGSGTETTSPTPSPTATDKPGTGVRLGINGGGWSVMMVALVCGLVMVD</sequence>